<dbReference type="AlphaFoldDB" id="A0A6J4NHU6"/>
<dbReference type="Gene3D" id="3.30.110.170">
    <property type="entry name" value="Protein of unknown function (DUF541), domain 1"/>
    <property type="match status" value="1"/>
</dbReference>
<dbReference type="PANTHER" id="PTHR34387:SF1">
    <property type="entry name" value="PERIPLASMIC IMMUNOGENIC PROTEIN"/>
    <property type="match status" value="1"/>
</dbReference>
<keyword evidence="1" id="KW-0732">Signal</keyword>
<dbReference type="Gene3D" id="3.30.70.2970">
    <property type="entry name" value="Protein of unknown function (DUF541), domain 2"/>
    <property type="match status" value="1"/>
</dbReference>
<evidence type="ECO:0008006" key="3">
    <source>
        <dbReference type="Google" id="ProtNLM"/>
    </source>
</evidence>
<accession>A0A6J4NHU6</accession>
<feature type="chain" id="PRO_5026672799" description="DUF541 domain-containing protein" evidence="1">
    <location>
        <begin position="29"/>
        <end position="240"/>
    </location>
</feature>
<feature type="signal peptide" evidence="1">
    <location>
        <begin position="1"/>
        <end position="28"/>
    </location>
</feature>
<reference evidence="2" key="1">
    <citation type="submission" date="2020-02" db="EMBL/GenBank/DDBJ databases">
        <authorList>
            <person name="Meier V. D."/>
        </authorList>
    </citation>
    <scope>NUCLEOTIDE SEQUENCE</scope>
    <source>
        <strain evidence="2">AVDCRST_MAG66</strain>
    </source>
</reference>
<dbReference type="PROSITE" id="PS51257">
    <property type="entry name" value="PROKAR_LIPOPROTEIN"/>
    <property type="match status" value="1"/>
</dbReference>
<dbReference type="InterPro" id="IPR007497">
    <property type="entry name" value="SIMPL/DUF541"/>
</dbReference>
<sequence>MTRSPRAAALLGLLAAVLVAGCSAPAVAAPGPVDRPVITTRGTGTASAAADIVTVTLGVQTSGTTASEALAANNEAAAAVQEVLRGAGVAGEDLRTADLSIFPSYSDEGRTITGYEVSNRVTAVLRDLAGAGALVDAAAGAAGDAIRVDGLVFGLDDDGEARTQARADAVTQAIAQARELADAAGVGLSGIVSITEVPVAGLQPLPYAAEAAADGARAAVPLQPGTQDVEVVVEVVHALG</sequence>
<protein>
    <recommendedName>
        <fullName evidence="3">DUF541 domain-containing protein</fullName>
    </recommendedName>
</protein>
<name>A0A6J4NHU6_9PSEU</name>
<dbReference type="EMBL" id="CADCUS010000103">
    <property type="protein sequence ID" value="CAA9387688.1"/>
    <property type="molecule type" value="Genomic_DNA"/>
</dbReference>
<dbReference type="Pfam" id="PF04402">
    <property type="entry name" value="SIMPL"/>
    <property type="match status" value="1"/>
</dbReference>
<evidence type="ECO:0000256" key="1">
    <source>
        <dbReference type="SAM" id="SignalP"/>
    </source>
</evidence>
<proteinExistence type="predicted"/>
<evidence type="ECO:0000313" key="2">
    <source>
        <dbReference type="EMBL" id="CAA9387688.1"/>
    </source>
</evidence>
<gene>
    <name evidence="2" type="ORF">AVDCRST_MAG66-716</name>
</gene>
<dbReference type="GO" id="GO:0006974">
    <property type="term" value="P:DNA damage response"/>
    <property type="evidence" value="ECO:0007669"/>
    <property type="project" value="TreeGrafter"/>
</dbReference>
<dbReference type="InterPro" id="IPR052022">
    <property type="entry name" value="26kDa_periplasmic_antigen"/>
</dbReference>
<dbReference type="PANTHER" id="PTHR34387">
    <property type="entry name" value="SLR1258 PROTEIN"/>
    <property type="match status" value="1"/>
</dbReference>
<organism evidence="2">
    <name type="scientific">uncultured Pseudonocardia sp</name>
    <dbReference type="NCBI Taxonomy" id="211455"/>
    <lineage>
        <taxon>Bacteria</taxon>
        <taxon>Bacillati</taxon>
        <taxon>Actinomycetota</taxon>
        <taxon>Actinomycetes</taxon>
        <taxon>Pseudonocardiales</taxon>
        <taxon>Pseudonocardiaceae</taxon>
        <taxon>Pseudonocardia</taxon>
        <taxon>environmental samples</taxon>
    </lineage>
</organism>